<evidence type="ECO:0000313" key="3">
    <source>
        <dbReference type="EMBL" id="MFC4605518.1"/>
    </source>
</evidence>
<accession>A0ABV9FWC1</accession>
<evidence type="ECO:0000256" key="1">
    <source>
        <dbReference type="SAM" id="MobiDB-lite"/>
    </source>
</evidence>
<keyword evidence="2" id="KW-0472">Membrane</keyword>
<name>A0ABV9FWC1_9NOCA</name>
<dbReference type="RefSeq" id="WP_378419176.1">
    <property type="nucleotide sequence ID" value="NZ_JBHSFO010000012.1"/>
</dbReference>
<feature type="region of interest" description="Disordered" evidence="1">
    <location>
        <begin position="1"/>
        <end position="78"/>
    </location>
</feature>
<sequence length="242" mass="25742">MNQRGRSRPGKSPGGREPRRERDGAGTRRPSRARPTGPAASGARGADGAASPDLGGTSPTEKLVGARSSRRRDVSGKPERTFMGLSTARAVVLAMVVCALALTLAMPLRTYLTQRADAEQVAAAKIQLEEDVARLTREKQQNDDPAHIKAQARDRLQYVMPGETPYQVQLPGAVAPPVETVNKPKHTGDPWYTNLWRPIVEPQPEPEPAPVGPASLPTAPPPPGPAPAGSMTMPDQQGGPVR</sequence>
<reference evidence="4" key="1">
    <citation type="journal article" date="2019" name="Int. J. Syst. Evol. Microbiol.">
        <title>The Global Catalogue of Microorganisms (GCM) 10K type strain sequencing project: providing services to taxonomists for standard genome sequencing and annotation.</title>
        <authorList>
            <consortium name="The Broad Institute Genomics Platform"/>
            <consortium name="The Broad Institute Genome Sequencing Center for Infectious Disease"/>
            <person name="Wu L."/>
            <person name="Ma J."/>
        </authorList>
    </citation>
    <scope>NUCLEOTIDE SEQUENCE [LARGE SCALE GENOMIC DNA]</scope>
    <source>
        <strain evidence="4">CCUG 54520</strain>
    </source>
</reference>
<keyword evidence="2" id="KW-1133">Transmembrane helix</keyword>
<dbReference type="Proteomes" id="UP001595914">
    <property type="component" value="Unassembled WGS sequence"/>
</dbReference>
<comment type="caution">
    <text evidence="3">The sequence shown here is derived from an EMBL/GenBank/DDBJ whole genome shotgun (WGS) entry which is preliminary data.</text>
</comment>
<proteinExistence type="predicted"/>
<organism evidence="3 4">
    <name type="scientific">Rhodococcus kronopolitis</name>
    <dbReference type="NCBI Taxonomy" id="1460226"/>
    <lineage>
        <taxon>Bacteria</taxon>
        <taxon>Bacillati</taxon>
        <taxon>Actinomycetota</taxon>
        <taxon>Actinomycetes</taxon>
        <taxon>Mycobacteriales</taxon>
        <taxon>Nocardiaceae</taxon>
        <taxon>Rhodococcus</taxon>
    </lineage>
</organism>
<feature type="compositionally biased region" description="Low complexity" evidence="1">
    <location>
        <begin position="37"/>
        <end position="53"/>
    </location>
</feature>
<feature type="compositionally biased region" description="Pro residues" evidence="1">
    <location>
        <begin position="201"/>
        <end position="211"/>
    </location>
</feature>
<evidence type="ECO:0000313" key="4">
    <source>
        <dbReference type="Proteomes" id="UP001595914"/>
    </source>
</evidence>
<gene>
    <name evidence="3" type="ORF">ACFO6S_17595</name>
</gene>
<dbReference type="EMBL" id="JBHSFO010000012">
    <property type="protein sequence ID" value="MFC4605518.1"/>
    <property type="molecule type" value="Genomic_DNA"/>
</dbReference>
<feature type="region of interest" description="Disordered" evidence="1">
    <location>
        <begin position="184"/>
        <end position="242"/>
    </location>
</feature>
<feature type="transmembrane region" description="Helical" evidence="2">
    <location>
        <begin position="90"/>
        <end position="108"/>
    </location>
</feature>
<keyword evidence="4" id="KW-1185">Reference proteome</keyword>
<dbReference type="InterPro" id="IPR007060">
    <property type="entry name" value="FtsL/DivIC"/>
</dbReference>
<feature type="compositionally biased region" description="Basic and acidic residues" evidence="1">
    <location>
        <begin position="14"/>
        <end position="26"/>
    </location>
</feature>
<protein>
    <submittedName>
        <fullName evidence="3">Septum formation initiator family protein</fullName>
    </submittedName>
</protein>
<dbReference type="Pfam" id="PF04977">
    <property type="entry name" value="DivIC"/>
    <property type="match status" value="1"/>
</dbReference>
<evidence type="ECO:0000256" key="2">
    <source>
        <dbReference type="SAM" id="Phobius"/>
    </source>
</evidence>
<keyword evidence="2" id="KW-0812">Transmembrane</keyword>